<dbReference type="EMBL" id="BMAU01021101">
    <property type="protein sequence ID" value="GFX90502.1"/>
    <property type="molecule type" value="Genomic_DNA"/>
</dbReference>
<evidence type="ECO:0000313" key="1">
    <source>
        <dbReference type="EMBL" id="GFX90502.1"/>
    </source>
</evidence>
<protein>
    <submittedName>
        <fullName evidence="1">Uncharacterized protein</fullName>
    </submittedName>
</protein>
<reference evidence="1" key="1">
    <citation type="submission" date="2020-08" db="EMBL/GenBank/DDBJ databases">
        <title>Multicomponent nature underlies the extraordinary mechanical properties of spider dragline silk.</title>
        <authorList>
            <person name="Kono N."/>
            <person name="Nakamura H."/>
            <person name="Mori M."/>
            <person name="Yoshida Y."/>
            <person name="Ohtoshi R."/>
            <person name="Malay A.D."/>
            <person name="Moran D.A.P."/>
            <person name="Tomita M."/>
            <person name="Numata K."/>
            <person name="Arakawa K."/>
        </authorList>
    </citation>
    <scope>NUCLEOTIDE SEQUENCE</scope>
</reference>
<accession>A0A8X6RDE4</accession>
<comment type="caution">
    <text evidence="1">The sequence shown here is derived from an EMBL/GenBank/DDBJ whole genome shotgun (WGS) entry which is preliminary data.</text>
</comment>
<proteinExistence type="predicted"/>
<sequence>MNTLLQATFPRLVRSLEVTNQNILQSMRASLFDIIQGHAVAPFEGDFHFGEEEKVCWRKVGAVELLRCHFLSSARSARSRWDRVTLSNAFLPFELAHPFLKTSTPGVILPQTKPAGACGVKRYQGRRPHYRLQSVGVSSGVQDKTILIT</sequence>
<evidence type="ECO:0000313" key="2">
    <source>
        <dbReference type="Proteomes" id="UP000887159"/>
    </source>
</evidence>
<dbReference type="Proteomes" id="UP000887159">
    <property type="component" value="Unassembled WGS sequence"/>
</dbReference>
<organism evidence="1 2">
    <name type="scientific">Trichonephila clavipes</name>
    <name type="common">Golden silk orbweaver</name>
    <name type="synonym">Nephila clavipes</name>
    <dbReference type="NCBI Taxonomy" id="2585209"/>
    <lineage>
        <taxon>Eukaryota</taxon>
        <taxon>Metazoa</taxon>
        <taxon>Ecdysozoa</taxon>
        <taxon>Arthropoda</taxon>
        <taxon>Chelicerata</taxon>
        <taxon>Arachnida</taxon>
        <taxon>Araneae</taxon>
        <taxon>Araneomorphae</taxon>
        <taxon>Entelegynae</taxon>
        <taxon>Araneoidea</taxon>
        <taxon>Nephilidae</taxon>
        <taxon>Trichonephila</taxon>
    </lineage>
</organism>
<gene>
    <name evidence="1" type="ORF">TNCV_4335061</name>
</gene>
<keyword evidence="2" id="KW-1185">Reference proteome</keyword>
<dbReference type="AlphaFoldDB" id="A0A8X6RDE4"/>
<name>A0A8X6RDE4_TRICX</name>